<feature type="compositionally biased region" description="Acidic residues" evidence="3">
    <location>
        <begin position="286"/>
        <end position="302"/>
    </location>
</feature>
<feature type="region of interest" description="Disordered" evidence="3">
    <location>
        <begin position="1"/>
        <end position="53"/>
    </location>
</feature>
<dbReference type="InterPro" id="IPR036844">
    <property type="entry name" value="Hint_dom_sf"/>
</dbReference>
<protein>
    <submittedName>
        <fullName evidence="5">Ca2+-binding RTX toxin-like protein</fullName>
    </submittedName>
</protein>
<dbReference type="SUPFAM" id="SSF51294">
    <property type="entry name" value="Hedgehog/intein (Hint) domain"/>
    <property type="match status" value="1"/>
</dbReference>
<dbReference type="EMBL" id="JACIFU010000002">
    <property type="protein sequence ID" value="MBB4173641.1"/>
    <property type="molecule type" value="Genomic_DNA"/>
</dbReference>
<dbReference type="InterPro" id="IPR006141">
    <property type="entry name" value="Intein_N"/>
</dbReference>
<dbReference type="SUPFAM" id="SSF51120">
    <property type="entry name" value="beta-Roll"/>
    <property type="match status" value="2"/>
</dbReference>
<evidence type="ECO:0000256" key="2">
    <source>
        <dbReference type="ARBA" id="ARBA00022525"/>
    </source>
</evidence>
<feature type="region of interest" description="Disordered" evidence="3">
    <location>
        <begin position="266"/>
        <end position="335"/>
    </location>
</feature>
<keyword evidence="2" id="KW-0964">Secreted</keyword>
<dbReference type="RefSeq" id="WP_025057531.1">
    <property type="nucleotide sequence ID" value="NZ_JACIFU010000002.1"/>
</dbReference>
<dbReference type="GO" id="GO:0016539">
    <property type="term" value="P:intein-mediated protein splicing"/>
    <property type="evidence" value="ECO:0007669"/>
    <property type="project" value="InterPro"/>
</dbReference>
<accession>A0A7W6M787</accession>
<evidence type="ECO:0000313" key="5">
    <source>
        <dbReference type="EMBL" id="MBB4173641.1"/>
    </source>
</evidence>
<feature type="domain" description="Hedgehog/Intein (Hint)" evidence="4">
    <location>
        <begin position="427"/>
        <end position="572"/>
    </location>
</feature>
<dbReference type="InterPro" id="IPR050557">
    <property type="entry name" value="RTX_toxin/Mannuronan_C5-epim"/>
</dbReference>
<dbReference type="OrthoDB" id="6305173at2"/>
<dbReference type="AlphaFoldDB" id="A0A7W6M787"/>
<dbReference type="PANTHER" id="PTHR38340:SF1">
    <property type="entry name" value="S-LAYER PROTEIN"/>
    <property type="match status" value="1"/>
</dbReference>
<dbReference type="GO" id="GO:0005509">
    <property type="term" value="F:calcium ion binding"/>
    <property type="evidence" value="ECO:0007669"/>
    <property type="project" value="InterPro"/>
</dbReference>
<evidence type="ECO:0000313" key="6">
    <source>
        <dbReference type="Proteomes" id="UP000565745"/>
    </source>
</evidence>
<dbReference type="PROSITE" id="PS00330">
    <property type="entry name" value="HEMOLYSIN_CALCIUM"/>
    <property type="match status" value="3"/>
</dbReference>
<evidence type="ECO:0000256" key="1">
    <source>
        <dbReference type="ARBA" id="ARBA00004613"/>
    </source>
</evidence>
<organism evidence="5 6">
    <name type="scientific">Sulfitobacter noctilucicola</name>
    <dbReference type="NCBI Taxonomy" id="1342301"/>
    <lineage>
        <taxon>Bacteria</taxon>
        <taxon>Pseudomonadati</taxon>
        <taxon>Pseudomonadota</taxon>
        <taxon>Alphaproteobacteria</taxon>
        <taxon>Rhodobacterales</taxon>
        <taxon>Roseobacteraceae</taxon>
        <taxon>Sulfitobacter</taxon>
    </lineage>
</organism>
<dbReference type="InterPro" id="IPR011049">
    <property type="entry name" value="Serralysin-like_metalloprot_C"/>
</dbReference>
<dbReference type="PANTHER" id="PTHR38340">
    <property type="entry name" value="S-LAYER PROTEIN"/>
    <property type="match status" value="1"/>
</dbReference>
<comment type="subcellular location">
    <subcellularLocation>
        <location evidence="1">Secreted</location>
    </subcellularLocation>
</comment>
<dbReference type="Gene3D" id="2.170.16.10">
    <property type="entry name" value="Hedgehog/Intein (Hint) domain"/>
    <property type="match status" value="1"/>
</dbReference>
<dbReference type="Proteomes" id="UP000565745">
    <property type="component" value="Unassembled WGS sequence"/>
</dbReference>
<dbReference type="PROSITE" id="PS50817">
    <property type="entry name" value="INTEIN_N_TER"/>
    <property type="match status" value="1"/>
</dbReference>
<dbReference type="Pfam" id="PF00353">
    <property type="entry name" value="HemolysinCabind"/>
    <property type="match status" value="4"/>
</dbReference>
<dbReference type="Gene3D" id="2.150.10.10">
    <property type="entry name" value="Serralysin-like metalloprotease, C-terminal"/>
    <property type="match status" value="3"/>
</dbReference>
<dbReference type="InterPro" id="IPR001343">
    <property type="entry name" value="Hemolysn_Ca-bd"/>
</dbReference>
<dbReference type="InterPro" id="IPR018511">
    <property type="entry name" value="Hemolysin-typ_Ca-bd_CS"/>
</dbReference>
<gene>
    <name evidence="5" type="ORF">GGR93_001414</name>
</gene>
<dbReference type="GO" id="GO:0005576">
    <property type="term" value="C:extracellular region"/>
    <property type="evidence" value="ECO:0007669"/>
    <property type="project" value="UniProtKB-SubCell"/>
</dbReference>
<dbReference type="PRINTS" id="PR00313">
    <property type="entry name" value="CABNDNGRPT"/>
</dbReference>
<feature type="compositionally biased region" description="Polar residues" evidence="3">
    <location>
        <begin position="1"/>
        <end position="15"/>
    </location>
</feature>
<dbReference type="InterPro" id="IPR028992">
    <property type="entry name" value="Hedgehog/Intein_dom"/>
</dbReference>
<keyword evidence="6" id="KW-1185">Reference proteome</keyword>
<dbReference type="Pfam" id="PF13403">
    <property type="entry name" value="Hint_2"/>
    <property type="match status" value="1"/>
</dbReference>
<comment type="caution">
    <text evidence="5">The sequence shown here is derived from an EMBL/GenBank/DDBJ whole genome shotgun (WGS) entry which is preliminary data.</text>
</comment>
<proteinExistence type="predicted"/>
<reference evidence="5 6" key="1">
    <citation type="submission" date="2020-08" db="EMBL/GenBank/DDBJ databases">
        <title>Genomic Encyclopedia of Type Strains, Phase IV (KMG-IV): sequencing the most valuable type-strain genomes for metagenomic binning, comparative biology and taxonomic classification.</title>
        <authorList>
            <person name="Goeker M."/>
        </authorList>
    </citation>
    <scope>NUCLEOTIDE SEQUENCE [LARGE SCALE GENOMIC DNA]</scope>
    <source>
        <strain evidence="5 6">DSM 101015</strain>
    </source>
</reference>
<evidence type="ECO:0000259" key="4">
    <source>
        <dbReference type="Pfam" id="PF13403"/>
    </source>
</evidence>
<sequence>MAIINGTSNNDTLQGTLEDDQITGSGGQDLISGEGANDLIDGGEGDDTLFGDAGVGTAPGLNASPITLNYADRATNTGANAQAGDEVIYRNVAQLEDGTQIDGRLVLVSTTNDQMAIDMTGGTGFEILLNTTSRSEFTGETATFRLEFFDPATGEPVALNSTGTFNDLDRNAPGNQESVTIDAGSFTAFGTAADTSLNVTTASGTITAAGTEQNSPVDQDAWFSAEFENREFIEFTLETRSSRSGFTLSGDLIEDGVVTPIEAGDDTITGGSGQDQIFGQGGNDSLEGEGGDDIIEGGEGDDTLLGGDGQDDLDGGAGADLLNGGAGDDTIRGGDGEDTIVSGTGMDWVRGGNDSDLFTFDGAGSHQILGGEDADGADIDRIDLTGIDRNTYRLIRGEPEEGRIEFLDTNGNVIGRTNYAEIEEVIICFTPGTMIATKRGEKPVQQLKVGDKVFTRDNGPQELRWIGRRNLKRQDLTRMPHYSPILIRAGALGNDNPVRDMMVSPNHRMLITSEIAEMMFGESEVLVAAKHLVSLDGVDTAAVSKVSYIHMMFDQHEVILADGTWAESFLPGTQAMAGIQKDQRQEILDLFPELIDTRGVKNFDAARRLLKAHEAHLLMLEKKH</sequence>
<name>A0A7W6M787_9RHOB</name>
<evidence type="ECO:0000256" key="3">
    <source>
        <dbReference type="SAM" id="MobiDB-lite"/>
    </source>
</evidence>